<reference evidence="1" key="2">
    <citation type="journal article" date="2015" name="Data Brief">
        <title>Shoot transcriptome of the giant reed, Arundo donax.</title>
        <authorList>
            <person name="Barrero R.A."/>
            <person name="Guerrero F.D."/>
            <person name="Moolhuijzen P."/>
            <person name="Goolsby J.A."/>
            <person name="Tidwell J."/>
            <person name="Bellgard S.E."/>
            <person name="Bellgard M.I."/>
        </authorList>
    </citation>
    <scope>NUCLEOTIDE SEQUENCE</scope>
    <source>
        <tissue evidence="1">Shoot tissue taken approximately 20 cm above the soil surface</tissue>
    </source>
</reference>
<name>A0A0A9ATH1_ARUDO</name>
<reference evidence="1" key="1">
    <citation type="submission" date="2014-09" db="EMBL/GenBank/DDBJ databases">
        <authorList>
            <person name="Magalhaes I.L.F."/>
            <person name="Oliveira U."/>
            <person name="Santos F.R."/>
            <person name="Vidigal T.H.D.A."/>
            <person name="Brescovit A.D."/>
            <person name="Santos A.J."/>
        </authorList>
    </citation>
    <scope>NUCLEOTIDE SEQUENCE</scope>
    <source>
        <tissue evidence="1">Shoot tissue taken approximately 20 cm above the soil surface</tissue>
    </source>
</reference>
<sequence length="41" mass="5013">MLLMAEDLSFFVSHSPRFKHVDQRRTRHAKFGRDFVFLFNQ</sequence>
<dbReference type="EMBL" id="GBRH01247493">
    <property type="protein sequence ID" value="JAD50402.1"/>
    <property type="molecule type" value="Transcribed_RNA"/>
</dbReference>
<evidence type="ECO:0000313" key="1">
    <source>
        <dbReference type="EMBL" id="JAD50402.1"/>
    </source>
</evidence>
<dbReference type="AlphaFoldDB" id="A0A0A9ATH1"/>
<protein>
    <submittedName>
        <fullName evidence="1">Uncharacterized protein</fullName>
    </submittedName>
</protein>
<accession>A0A0A9ATH1</accession>
<organism evidence="1">
    <name type="scientific">Arundo donax</name>
    <name type="common">Giant reed</name>
    <name type="synonym">Donax arundinaceus</name>
    <dbReference type="NCBI Taxonomy" id="35708"/>
    <lineage>
        <taxon>Eukaryota</taxon>
        <taxon>Viridiplantae</taxon>
        <taxon>Streptophyta</taxon>
        <taxon>Embryophyta</taxon>
        <taxon>Tracheophyta</taxon>
        <taxon>Spermatophyta</taxon>
        <taxon>Magnoliopsida</taxon>
        <taxon>Liliopsida</taxon>
        <taxon>Poales</taxon>
        <taxon>Poaceae</taxon>
        <taxon>PACMAD clade</taxon>
        <taxon>Arundinoideae</taxon>
        <taxon>Arundineae</taxon>
        <taxon>Arundo</taxon>
    </lineage>
</organism>
<proteinExistence type="predicted"/>